<feature type="domain" description="Methyltransferase type 11" evidence="1">
    <location>
        <begin position="44"/>
        <end position="139"/>
    </location>
</feature>
<keyword evidence="3" id="KW-1185">Reference proteome</keyword>
<proteinExistence type="predicted"/>
<evidence type="ECO:0000313" key="2">
    <source>
        <dbReference type="EMBL" id="MEH7829712.1"/>
    </source>
</evidence>
<keyword evidence="2" id="KW-0808">Transferase</keyword>
<dbReference type="EMBL" id="JBALHR010000012">
    <property type="protein sequence ID" value="MEH7829712.1"/>
    <property type="molecule type" value="Genomic_DNA"/>
</dbReference>
<dbReference type="GO" id="GO:0008168">
    <property type="term" value="F:methyltransferase activity"/>
    <property type="evidence" value="ECO:0007669"/>
    <property type="project" value="UniProtKB-KW"/>
</dbReference>
<evidence type="ECO:0000313" key="3">
    <source>
        <dbReference type="Proteomes" id="UP001431963"/>
    </source>
</evidence>
<keyword evidence="2" id="KW-0489">Methyltransferase</keyword>
<name>A0ABU8BYC8_9RHOB</name>
<protein>
    <submittedName>
        <fullName evidence="2">Class I SAM-dependent methyltransferase</fullName>
        <ecNumber evidence="2">2.1.1.-</ecNumber>
    </submittedName>
</protein>
<dbReference type="RefSeq" id="WP_335424741.1">
    <property type="nucleotide sequence ID" value="NZ_JBALHR010000012.1"/>
</dbReference>
<comment type="caution">
    <text evidence="2">The sequence shown here is derived from an EMBL/GenBank/DDBJ whole genome shotgun (WGS) entry which is preliminary data.</text>
</comment>
<gene>
    <name evidence="2" type="ORF">V6590_16305</name>
</gene>
<dbReference type="InterPro" id="IPR013216">
    <property type="entry name" value="Methyltransf_11"/>
</dbReference>
<dbReference type="InterPro" id="IPR050508">
    <property type="entry name" value="Methyltransf_Superfamily"/>
</dbReference>
<accession>A0ABU8BYC8</accession>
<dbReference type="GO" id="GO:0032259">
    <property type="term" value="P:methylation"/>
    <property type="evidence" value="ECO:0007669"/>
    <property type="project" value="UniProtKB-KW"/>
</dbReference>
<organism evidence="2 3">
    <name type="scientific">Gemmobacter denitrificans</name>
    <dbReference type="NCBI Taxonomy" id="3123040"/>
    <lineage>
        <taxon>Bacteria</taxon>
        <taxon>Pseudomonadati</taxon>
        <taxon>Pseudomonadota</taxon>
        <taxon>Alphaproteobacteria</taxon>
        <taxon>Rhodobacterales</taxon>
        <taxon>Paracoccaceae</taxon>
        <taxon>Gemmobacter</taxon>
    </lineage>
</organism>
<reference evidence="2" key="1">
    <citation type="submission" date="2024-02" db="EMBL/GenBank/DDBJ databases">
        <title>Genome sequences of strain Gemmobacter sp. JM10B15.</title>
        <authorList>
            <person name="Zhang M."/>
        </authorList>
    </citation>
    <scope>NUCLEOTIDE SEQUENCE</scope>
    <source>
        <strain evidence="2">JM10B15</strain>
    </source>
</reference>
<evidence type="ECO:0000259" key="1">
    <source>
        <dbReference type="Pfam" id="PF08241"/>
    </source>
</evidence>
<sequence length="206" mass="22845">MELEAVAKSYARWAPVYDRTFGAVTNAGRRRATGFANQVGGSVLEVGVGTGLALPFYAPHMQVTGVDFSEDMLAKARQKVREQGLRQVRALQQMDARDLAFPDQSFDSVCAMHILSVVPEPERVMAEMARVCRVGGHVLVTNHFAAEGKGLMARVERLFAPLSDLLGWHSDFERARVLGDIRLQLVEEDGLPPFGMMTYLRLRRVA</sequence>
<dbReference type="CDD" id="cd02440">
    <property type="entry name" value="AdoMet_MTases"/>
    <property type="match status" value="1"/>
</dbReference>
<dbReference type="Gene3D" id="3.40.50.150">
    <property type="entry name" value="Vaccinia Virus protein VP39"/>
    <property type="match status" value="1"/>
</dbReference>
<dbReference type="InterPro" id="IPR029063">
    <property type="entry name" value="SAM-dependent_MTases_sf"/>
</dbReference>
<dbReference type="PANTHER" id="PTHR42912:SF80">
    <property type="entry name" value="METHYLTRANSFERASE DOMAIN-CONTAINING PROTEIN"/>
    <property type="match status" value="1"/>
</dbReference>
<dbReference type="Pfam" id="PF08241">
    <property type="entry name" value="Methyltransf_11"/>
    <property type="match status" value="1"/>
</dbReference>
<dbReference type="EC" id="2.1.1.-" evidence="2"/>
<dbReference type="PANTHER" id="PTHR42912">
    <property type="entry name" value="METHYLTRANSFERASE"/>
    <property type="match status" value="1"/>
</dbReference>
<dbReference type="SUPFAM" id="SSF53335">
    <property type="entry name" value="S-adenosyl-L-methionine-dependent methyltransferases"/>
    <property type="match status" value="1"/>
</dbReference>
<dbReference type="Proteomes" id="UP001431963">
    <property type="component" value="Unassembled WGS sequence"/>
</dbReference>